<accession>A0A8K0JI82</accession>
<evidence type="ECO:0000256" key="1">
    <source>
        <dbReference type="ARBA" id="ARBA00004395"/>
    </source>
</evidence>
<evidence type="ECO:0000256" key="6">
    <source>
        <dbReference type="ARBA" id="ARBA00023034"/>
    </source>
</evidence>
<keyword evidence="7" id="KW-0472">Membrane</keyword>
<evidence type="ECO:0000313" key="11">
    <source>
        <dbReference type="Proteomes" id="UP000812966"/>
    </source>
</evidence>
<dbReference type="GO" id="GO:0007030">
    <property type="term" value="P:Golgi organization"/>
    <property type="evidence" value="ECO:0007669"/>
    <property type="project" value="TreeGrafter"/>
</dbReference>
<evidence type="ECO:0000256" key="8">
    <source>
        <dbReference type="ARBA" id="ARBA00031345"/>
    </source>
</evidence>
<dbReference type="GO" id="GO:0006886">
    <property type="term" value="P:intracellular protein transport"/>
    <property type="evidence" value="ECO:0007669"/>
    <property type="project" value="InterPro"/>
</dbReference>
<reference evidence="10" key="1">
    <citation type="submission" date="2020-04" db="EMBL/GenBank/DDBJ databases">
        <title>Analysis of mating type loci in Filobasidium floriforme.</title>
        <authorList>
            <person name="Nowrousian M."/>
        </authorList>
    </citation>
    <scope>NUCLEOTIDE SEQUENCE</scope>
    <source>
        <strain evidence="10">CBS 6242</strain>
    </source>
</reference>
<proteinExistence type="inferred from homology"/>
<dbReference type="Pfam" id="PF10191">
    <property type="entry name" value="COG7"/>
    <property type="match status" value="2"/>
</dbReference>
<evidence type="ECO:0000256" key="9">
    <source>
        <dbReference type="SAM" id="MobiDB-lite"/>
    </source>
</evidence>
<dbReference type="GO" id="GO:0017119">
    <property type="term" value="C:Golgi transport complex"/>
    <property type="evidence" value="ECO:0007669"/>
    <property type="project" value="InterPro"/>
</dbReference>
<keyword evidence="4" id="KW-0813">Transport</keyword>
<keyword evidence="11" id="KW-1185">Reference proteome</keyword>
<evidence type="ECO:0000256" key="2">
    <source>
        <dbReference type="ARBA" id="ARBA00005831"/>
    </source>
</evidence>
<gene>
    <name evidence="10" type="ORF">FFLO_05913</name>
</gene>
<dbReference type="GO" id="GO:0006890">
    <property type="term" value="P:retrograde vesicle-mediated transport, Golgi to endoplasmic reticulum"/>
    <property type="evidence" value="ECO:0007669"/>
    <property type="project" value="TreeGrafter"/>
</dbReference>
<evidence type="ECO:0000256" key="5">
    <source>
        <dbReference type="ARBA" id="ARBA00022927"/>
    </source>
</evidence>
<name>A0A8K0JI82_9TREE</name>
<feature type="region of interest" description="Disordered" evidence="9">
    <location>
        <begin position="434"/>
        <end position="481"/>
    </location>
</feature>
<evidence type="ECO:0000313" key="10">
    <source>
        <dbReference type="EMBL" id="KAG7528814.1"/>
    </source>
</evidence>
<dbReference type="GO" id="GO:0000139">
    <property type="term" value="C:Golgi membrane"/>
    <property type="evidence" value="ECO:0007669"/>
    <property type="project" value="UniProtKB-SubCell"/>
</dbReference>
<feature type="compositionally biased region" description="Low complexity" evidence="9">
    <location>
        <begin position="452"/>
        <end position="468"/>
    </location>
</feature>
<feature type="compositionally biased region" description="Polar residues" evidence="9">
    <location>
        <begin position="434"/>
        <end position="451"/>
    </location>
</feature>
<dbReference type="EMBL" id="JABELV010000166">
    <property type="protein sequence ID" value="KAG7528814.1"/>
    <property type="molecule type" value="Genomic_DNA"/>
</dbReference>
<dbReference type="Proteomes" id="UP000812966">
    <property type="component" value="Unassembled WGS sequence"/>
</dbReference>
<organism evidence="10 11">
    <name type="scientific">Filobasidium floriforme</name>
    <dbReference type="NCBI Taxonomy" id="5210"/>
    <lineage>
        <taxon>Eukaryota</taxon>
        <taxon>Fungi</taxon>
        <taxon>Dikarya</taxon>
        <taxon>Basidiomycota</taxon>
        <taxon>Agaricomycotina</taxon>
        <taxon>Tremellomycetes</taxon>
        <taxon>Filobasidiales</taxon>
        <taxon>Filobasidiaceae</taxon>
        <taxon>Filobasidium</taxon>
    </lineage>
</organism>
<feature type="region of interest" description="Disordered" evidence="9">
    <location>
        <begin position="111"/>
        <end position="138"/>
    </location>
</feature>
<evidence type="ECO:0000256" key="4">
    <source>
        <dbReference type="ARBA" id="ARBA00022448"/>
    </source>
</evidence>
<comment type="similarity">
    <text evidence="2">Belongs to the COG7 family.</text>
</comment>
<dbReference type="InterPro" id="IPR019335">
    <property type="entry name" value="COG7"/>
</dbReference>
<dbReference type="PANTHER" id="PTHR21443">
    <property type="entry name" value="CONSERVED OLIGOMERIC GOLGI COMPLEX COMPONENT 7"/>
    <property type="match status" value="1"/>
</dbReference>
<protein>
    <recommendedName>
        <fullName evidence="3">Conserved oligomeric Golgi complex subunit 7</fullName>
    </recommendedName>
    <alternativeName>
        <fullName evidence="8">Component of oligomeric Golgi complex 7</fullName>
    </alternativeName>
</protein>
<sequence length="1014" mass="110540">MAVSNQNPLEPESRGSTSDLTKLVTSLDASTSISEFINTALSSSLPSPNLNLDLSTVDRSVSDLLARLSILTHDTSSQLERSIHDISRTVPRLTYDLQYMRESAEGVRRSLEGVESRLKKPGPAATSFGGPSDDRREGTTRILDRLTRLDTLKHNLTDARSVLREAESWSTLETETSNYLSSGKYRQAANRLAEASESIHMFQRSPKEYDLRKGLLVSLQNQLEAELDGTLADMASVGKDIGSASIKETKRERDAADGEGSDEKEKMDLPELLKIFSLIEREGEYRSIYFNARRKTVVDAWNQAKLVEVEAESISASDSTTAAQHFLDFLPGFFSTFLSTLRTESNSMQAIFSDPVVSLSTFFQTTLEALEPSLSRRLALVAEYHAKGENPDSKGELGVLLEAWQRTIRFGKDVQDILDALFYETYPQQAHQSSTVLTTSPGHMVTSPSSNLATSLSTGRRSRSGSLAQNQNQPEKKASRRLSRTFGAAALSGGNMIPEIDPQPASSVAPAFPSVESVTGQWDTVLYEPFLQYQTDYLALEKRAMMALIRSETIFTEPASMAGRAPGERLLTKGSRVIEIAEEALERCTAFTLGFGLADLLEAVAFLMETFLHDSKGLLELKGGVGGVKSEGGTRSRGTVGMDSLDDLDDLADIDLDLEDAGSDESTTFKLGLGVLRSCSKLKSRVQTYSQKVDLALGQTSRSLNALAQGTPIPSEGHIAGVTKGAPTLLKQSSLHQLALLRLMDGQPSIEGLVPAVTSIIEFTKDAQAATQKAIVAPIQAMLAGYPSLPSWSQPDKVARRGELHVPTFSLSPTDTISTVTEGLLDLLRLFEGFAHDEGLGFSLGTLPHVNSDLLQTMTQAVQEDVSARPQHHRTISTVGSFAAMNEKLGLSKSPGPSTPLETTLPQEVILSTWVSSTTSGLLDQFTSKILPEIKRPLTNHGATQLATDLSYLGNATRAMDVESQHLECWRESCETKSSAELKELMAQETFVARSPEAVDIARYIGWLRNWTIE</sequence>
<comment type="caution">
    <text evidence="10">The sequence shown here is derived from an EMBL/GenBank/DDBJ whole genome shotgun (WGS) entry which is preliminary data.</text>
</comment>
<dbReference type="AlphaFoldDB" id="A0A8K0JI82"/>
<comment type="subcellular location">
    <subcellularLocation>
        <location evidence="1">Golgi apparatus membrane</location>
        <topology evidence="1">Peripheral membrane protein</topology>
    </subcellularLocation>
</comment>
<evidence type="ECO:0000256" key="3">
    <source>
        <dbReference type="ARBA" id="ARBA00020984"/>
    </source>
</evidence>
<evidence type="ECO:0000256" key="7">
    <source>
        <dbReference type="ARBA" id="ARBA00023136"/>
    </source>
</evidence>
<dbReference type="PANTHER" id="PTHR21443:SF0">
    <property type="entry name" value="CONSERVED OLIGOMERIC GOLGI COMPLEX SUBUNIT 7"/>
    <property type="match status" value="1"/>
</dbReference>
<keyword evidence="5" id="KW-0653">Protein transport</keyword>
<keyword evidence="6" id="KW-0333">Golgi apparatus</keyword>